<sequence length="294" mass="33726">MREQMLEKFGEMGLVGRIYIASEGINAQLSCPVAKLSELREYCNRELNLNDMEFNYSTIHLKAFRKLNVKIRHQIVADGLEEGTYDLSNQPNHLTPDEWHKALSNVKKPITLIDMRNHYESEIGYFENAIRPDVDTFRDGIKIMNEICEGKQDEEIYMYCTGKVGFDAQKLERFSDQMVLNRLTFLKEELQPTDLHNVTRAESRVTNIQIAETKVALNRTCGAEFCLNLVKAWDEKFGKPPCGGFDDVKPGGMECIYDHIHRTRPQLVIKRLGGKVANVPSNVIEKILEKVAEK</sequence>
<evidence type="ECO:0000313" key="2">
    <source>
        <dbReference type="Proteomes" id="UP000789525"/>
    </source>
</evidence>
<reference evidence="1" key="1">
    <citation type="submission" date="2021-06" db="EMBL/GenBank/DDBJ databases">
        <authorList>
            <person name="Kallberg Y."/>
            <person name="Tangrot J."/>
            <person name="Rosling A."/>
        </authorList>
    </citation>
    <scope>NUCLEOTIDE SEQUENCE</scope>
    <source>
        <strain evidence="1">CL356</strain>
    </source>
</reference>
<proteinExistence type="predicted"/>
<name>A0ACA9L2G6_9GLOM</name>
<organism evidence="1 2">
    <name type="scientific">Acaulospora colombiana</name>
    <dbReference type="NCBI Taxonomy" id="27376"/>
    <lineage>
        <taxon>Eukaryota</taxon>
        <taxon>Fungi</taxon>
        <taxon>Fungi incertae sedis</taxon>
        <taxon>Mucoromycota</taxon>
        <taxon>Glomeromycotina</taxon>
        <taxon>Glomeromycetes</taxon>
        <taxon>Diversisporales</taxon>
        <taxon>Acaulosporaceae</taxon>
        <taxon>Acaulospora</taxon>
    </lineage>
</organism>
<protein>
    <submittedName>
        <fullName evidence="1">14877_t:CDS:1</fullName>
    </submittedName>
</protein>
<comment type="caution">
    <text evidence="1">The sequence shown here is derived from an EMBL/GenBank/DDBJ whole genome shotgun (WGS) entry which is preliminary data.</text>
</comment>
<keyword evidence="2" id="KW-1185">Reference proteome</keyword>
<dbReference type="Proteomes" id="UP000789525">
    <property type="component" value="Unassembled WGS sequence"/>
</dbReference>
<dbReference type="EMBL" id="CAJVPT010004379">
    <property type="protein sequence ID" value="CAG8507234.1"/>
    <property type="molecule type" value="Genomic_DNA"/>
</dbReference>
<accession>A0ACA9L2G6</accession>
<evidence type="ECO:0000313" key="1">
    <source>
        <dbReference type="EMBL" id="CAG8507234.1"/>
    </source>
</evidence>
<gene>
    <name evidence="1" type="ORF">ACOLOM_LOCUS3059</name>
</gene>